<evidence type="ECO:0000313" key="2">
    <source>
        <dbReference type="Proteomes" id="UP001172082"/>
    </source>
</evidence>
<reference evidence="1" key="1">
    <citation type="submission" date="2023-06" db="EMBL/GenBank/DDBJ databases">
        <title>Genomic of Parafulvivirga corallium.</title>
        <authorList>
            <person name="Wang G."/>
        </authorList>
    </citation>
    <scope>NUCLEOTIDE SEQUENCE</scope>
    <source>
        <strain evidence="1">BMA10</strain>
    </source>
</reference>
<gene>
    <name evidence="1" type="ORF">QQ008_15345</name>
</gene>
<dbReference type="PROSITE" id="PS51257">
    <property type="entry name" value="PROKAR_LIPOPROTEIN"/>
    <property type="match status" value="1"/>
</dbReference>
<name>A0ABT8KRF8_9BACT</name>
<sequence length="412" mass="44463">MSRIKSNLLKLSSLVLIVAFVFSCSDSDDAPAPVITNFFLGIESATDPAVDVLSPAASIESGTISPVNNGFEQPAWMSFIQGKDQIFSAGYTSAPEFTSYELVNGELTKGGSFFTDLAIYASDVVDEGTMILMGSPREGLSAKKIYKVNTNTMSIENTVSVDFGNDAANDLLAFPVDLKVRGSKLFVAYYLISASGNFSTPSANEARIAVFSYPQLEFEKIITDDRAPNIGRYYTTNALEMDENGDIYTFSPSSLACGYAPTPATNSGILRIKDGQTDFDPTYHIDFETLSGGYKINDMFYVGNGKAVVRILKEDETNADFLWATYSPTSEQPLLETGIVDLNNKTFTLLSNVPKGGGGWNGAYLVDDLKLYLGVSSSSFADIYVIDVVSETATKGATIQGNYVKAILSLSE</sequence>
<comment type="caution">
    <text evidence="1">The sequence shown here is derived from an EMBL/GenBank/DDBJ whole genome shotgun (WGS) entry which is preliminary data.</text>
</comment>
<evidence type="ECO:0000313" key="1">
    <source>
        <dbReference type="EMBL" id="MDN5202763.1"/>
    </source>
</evidence>
<protein>
    <submittedName>
        <fullName evidence="1">DUF4374 domain-containing protein</fullName>
    </submittedName>
</protein>
<organism evidence="1 2">
    <name type="scientific">Splendidivirga corallicola</name>
    <dbReference type="NCBI Taxonomy" id="3051826"/>
    <lineage>
        <taxon>Bacteria</taxon>
        <taxon>Pseudomonadati</taxon>
        <taxon>Bacteroidota</taxon>
        <taxon>Cytophagia</taxon>
        <taxon>Cytophagales</taxon>
        <taxon>Splendidivirgaceae</taxon>
        <taxon>Splendidivirga</taxon>
    </lineage>
</organism>
<keyword evidence="2" id="KW-1185">Reference proteome</keyword>
<dbReference type="EMBL" id="JAUJEA010000005">
    <property type="protein sequence ID" value="MDN5202763.1"/>
    <property type="molecule type" value="Genomic_DNA"/>
</dbReference>
<dbReference type="Pfam" id="PF14298">
    <property type="entry name" value="DUF4374"/>
    <property type="match status" value="1"/>
</dbReference>
<dbReference type="InterPro" id="IPR025401">
    <property type="entry name" value="DUF4374"/>
</dbReference>
<proteinExistence type="predicted"/>
<dbReference type="Proteomes" id="UP001172082">
    <property type="component" value="Unassembled WGS sequence"/>
</dbReference>
<dbReference type="RefSeq" id="WP_346752785.1">
    <property type="nucleotide sequence ID" value="NZ_JAUJEA010000005.1"/>
</dbReference>
<accession>A0ABT8KRF8</accession>